<gene>
    <name evidence="2" type="ORF">QYE76_027445</name>
</gene>
<accession>A0AAD8QJX4</accession>
<sequence>MMMMRWRMGVRRTRSSTGGGEDQEQHEWGGRRGWGRRGGGGGDEEDLSEDEGLGDLPYEPDPNLVWVAPEEYQYVPAVERLRPHDRRPYQRGKTQLPLLKQWAYSRVVLEPAGRSSFKYEDPSQRPPRGYANILGGLLRRYFPGIVDLPTGGRDVAWRWAHYSLAEDPLGRGTIQDVVVKKFWYVGNDEQCFLAMVMWWTCPQYLKKHEEGKKKRAEMRGGSHIEGSIPISLHLQNECTSYVSKFKQKHGESSNPEAEDFDPEVAVLAGEGGDGGKGAPGPGAKGADGAADSGLPAEPDTSDVADATAAADDPAAPGTDELADEPDGSVFSTGESSCSSFLLAVDAATDHSEPGDTSHREQHEHHPEHEPR</sequence>
<evidence type="ECO:0000313" key="3">
    <source>
        <dbReference type="Proteomes" id="UP001231189"/>
    </source>
</evidence>
<reference evidence="2" key="1">
    <citation type="submission" date="2023-07" db="EMBL/GenBank/DDBJ databases">
        <title>A chromosome-level genome assembly of Lolium multiflorum.</title>
        <authorList>
            <person name="Chen Y."/>
            <person name="Copetti D."/>
            <person name="Kolliker R."/>
            <person name="Studer B."/>
        </authorList>
    </citation>
    <scope>NUCLEOTIDE SEQUENCE</scope>
    <source>
        <strain evidence="2">02402/16</strain>
        <tissue evidence="2">Leaf</tissue>
    </source>
</reference>
<feature type="compositionally biased region" description="Low complexity" evidence="1">
    <location>
        <begin position="301"/>
        <end position="319"/>
    </location>
</feature>
<feature type="compositionally biased region" description="Basic and acidic residues" evidence="1">
    <location>
        <begin position="347"/>
        <end position="371"/>
    </location>
</feature>
<feature type="region of interest" description="Disordered" evidence="1">
    <location>
        <begin position="1"/>
        <end position="58"/>
    </location>
</feature>
<organism evidence="2 3">
    <name type="scientific">Lolium multiflorum</name>
    <name type="common">Italian ryegrass</name>
    <name type="synonym">Lolium perenne subsp. multiflorum</name>
    <dbReference type="NCBI Taxonomy" id="4521"/>
    <lineage>
        <taxon>Eukaryota</taxon>
        <taxon>Viridiplantae</taxon>
        <taxon>Streptophyta</taxon>
        <taxon>Embryophyta</taxon>
        <taxon>Tracheophyta</taxon>
        <taxon>Spermatophyta</taxon>
        <taxon>Magnoliopsida</taxon>
        <taxon>Liliopsida</taxon>
        <taxon>Poales</taxon>
        <taxon>Poaceae</taxon>
        <taxon>BOP clade</taxon>
        <taxon>Pooideae</taxon>
        <taxon>Poodae</taxon>
        <taxon>Poeae</taxon>
        <taxon>Poeae Chloroplast Group 2 (Poeae type)</taxon>
        <taxon>Loliodinae</taxon>
        <taxon>Loliinae</taxon>
        <taxon>Lolium</taxon>
    </lineage>
</organism>
<dbReference type="PANTHER" id="PTHR33157:SF12">
    <property type="entry name" value="TRANSPOSASE TNP1_EN_SPM-LIKE DOMAIN-CONTAINING PROTEIN"/>
    <property type="match status" value="1"/>
</dbReference>
<dbReference type="AlphaFoldDB" id="A0AAD8QJX4"/>
<feature type="compositionally biased region" description="Gly residues" evidence="1">
    <location>
        <begin position="269"/>
        <end position="285"/>
    </location>
</feature>
<dbReference type="PANTHER" id="PTHR33157">
    <property type="entry name" value="AUTONOMOUS TRANSPOSABLE ELEMENT EN-1 MOSAIC PROTEIN-RELATED"/>
    <property type="match status" value="1"/>
</dbReference>
<feature type="compositionally biased region" description="Polar residues" evidence="1">
    <location>
        <begin position="329"/>
        <end position="339"/>
    </location>
</feature>
<dbReference type="GO" id="GO:0032196">
    <property type="term" value="P:transposition"/>
    <property type="evidence" value="ECO:0007669"/>
    <property type="project" value="InterPro"/>
</dbReference>
<protein>
    <submittedName>
        <fullName evidence="2">Uncharacterized protein</fullName>
    </submittedName>
</protein>
<dbReference type="Proteomes" id="UP001231189">
    <property type="component" value="Unassembled WGS sequence"/>
</dbReference>
<evidence type="ECO:0000313" key="2">
    <source>
        <dbReference type="EMBL" id="KAK1603772.1"/>
    </source>
</evidence>
<feature type="compositionally biased region" description="Acidic residues" evidence="1">
    <location>
        <begin position="42"/>
        <end position="53"/>
    </location>
</feature>
<dbReference type="InterPro" id="IPR039266">
    <property type="entry name" value="EN-1/SPM"/>
</dbReference>
<feature type="region of interest" description="Disordered" evidence="1">
    <location>
        <begin position="266"/>
        <end position="371"/>
    </location>
</feature>
<name>A0AAD8QJX4_LOLMU</name>
<comment type="caution">
    <text evidence="2">The sequence shown here is derived from an EMBL/GenBank/DDBJ whole genome shotgun (WGS) entry which is preliminary data.</text>
</comment>
<evidence type="ECO:0000256" key="1">
    <source>
        <dbReference type="SAM" id="MobiDB-lite"/>
    </source>
</evidence>
<dbReference type="EMBL" id="JAUUTY010000007">
    <property type="protein sequence ID" value="KAK1603772.1"/>
    <property type="molecule type" value="Genomic_DNA"/>
</dbReference>
<proteinExistence type="predicted"/>
<keyword evidence="3" id="KW-1185">Reference proteome</keyword>